<protein>
    <submittedName>
        <fullName evidence="1">Uncharacterized protein</fullName>
    </submittedName>
</protein>
<gene>
    <name evidence="1" type="ORF">RDT67_10755</name>
</gene>
<dbReference type="AlphaFoldDB" id="A0AAJ2D9A9"/>
<dbReference type="RefSeq" id="WP_309047349.1">
    <property type="nucleotide sequence ID" value="NZ_JAVIGA010000009.1"/>
</dbReference>
<evidence type="ECO:0000313" key="1">
    <source>
        <dbReference type="EMBL" id="MDQ9126909.1"/>
    </source>
</evidence>
<evidence type="ECO:0000313" key="2">
    <source>
        <dbReference type="Proteomes" id="UP001224622"/>
    </source>
</evidence>
<accession>A0AAJ2D9A9</accession>
<organism evidence="1 2">
    <name type="scientific">Serratia fonticola</name>
    <dbReference type="NCBI Taxonomy" id="47917"/>
    <lineage>
        <taxon>Bacteria</taxon>
        <taxon>Pseudomonadati</taxon>
        <taxon>Pseudomonadota</taxon>
        <taxon>Gammaproteobacteria</taxon>
        <taxon>Enterobacterales</taxon>
        <taxon>Yersiniaceae</taxon>
        <taxon>Serratia</taxon>
    </lineage>
</organism>
<sequence length="74" mass="8518">MTVKSIKLNKEISDPELYQHFLQARASERLQLLELLETHINNLGLRHPISSQVMADLNAWISARRNINPITVIN</sequence>
<comment type="caution">
    <text evidence="1">The sequence shown here is derived from an EMBL/GenBank/DDBJ whole genome shotgun (WGS) entry which is preliminary data.</text>
</comment>
<name>A0AAJ2D9A9_SERFO</name>
<dbReference type="EMBL" id="JAVIGA010000009">
    <property type="protein sequence ID" value="MDQ9126909.1"/>
    <property type="molecule type" value="Genomic_DNA"/>
</dbReference>
<proteinExistence type="predicted"/>
<reference evidence="1" key="1">
    <citation type="submission" date="2023-08" db="EMBL/GenBank/DDBJ databases">
        <title>The Comparative Genomic Analysis of Yersiniaceae from Polar Regions.</title>
        <authorList>
            <person name="Goncharov A."/>
            <person name="Aslanov B."/>
            <person name="Kolodzhieva V."/>
            <person name="Azarov D."/>
            <person name="Mochov A."/>
            <person name="Lebedeva E."/>
        </authorList>
    </citation>
    <scope>NUCLEOTIDE SEQUENCE</scope>
    <source>
        <strain evidence="1">Vf</strain>
    </source>
</reference>
<dbReference type="Proteomes" id="UP001224622">
    <property type="component" value="Unassembled WGS sequence"/>
</dbReference>